<keyword evidence="8" id="KW-0326">Glycosidase</keyword>
<name>A0AA39H9C7_9BILA</name>
<dbReference type="Pfam" id="PF05497">
    <property type="entry name" value="Destabilase"/>
    <property type="match status" value="1"/>
</dbReference>
<keyword evidence="7 11" id="KW-1015">Disulfide bond</keyword>
<dbReference type="InterPro" id="IPR023346">
    <property type="entry name" value="Lysozyme-like_dom_sf"/>
</dbReference>
<evidence type="ECO:0000256" key="8">
    <source>
        <dbReference type="ARBA" id="ARBA00023295"/>
    </source>
</evidence>
<feature type="active site" description="Proton donor" evidence="10">
    <location>
        <position position="180"/>
    </location>
</feature>
<dbReference type="GO" id="GO:0050830">
    <property type="term" value="P:defense response to Gram-positive bacterium"/>
    <property type="evidence" value="ECO:0007669"/>
    <property type="project" value="UniProtKB-ARBA"/>
</dbReference>
<comment type="caution">
    <text evidence="13">The sequence shown here is derived from an EMBL/GenBank/DDBJ whole genome shotgun (WGS) entry which is preliminary data.</text>
</comment>
<gene>
    <name evidence="13" type="ORF">QR680_015903</name>
</gene>
<keyword evidence="12" id="KW-0472">Membrane</keyword>
<keyword evidence="12" id="KW-0812">Transmembrane</keyword>
<protein>
    <recommendedName>
        <fullName evidence="2">lysozyme</fullName>
        <ecNumber evidence="2">3.2.1.17</ecNumber>
    </recommendedName>
    <alternativeName>
        <fullName evidence="9">1,4-beta-N-acetylmuramidase</fullName>
    </alternativeName>
</protein>
<dbReference type="GO" id="GO:0003796">
    <property type="term" value="F:lysozyme activity"/>
    <property type="evidence" value="ECO:0007669"/>
    <property type="project" value="UniProtKB-EC"/>
</dbReference>
<evidence type="ECO:0000256" key="5">
    <source>
        <dbReference type="ARBA" id="ARBA00022801"/>
    </source>
</evidence>
<evidence type="ECO:0000256" key="11">
    <source>
        <dbReference type="PIRSR" id="PIRSR608597-3"/>
    </source>
</evidence>
<keyword evidence="6" id="KW-0044">Antibiotic</keyword>
<organism evidence="13 14">
    <name type="scientific">Steinernema hermaphroditum</name>
    <dbReference type="NCBI Taxonomy" id="289476"/>
    <lineage>
        <taxon>Eukaryota</taxon>
        <taxon>Metazoa</taxon>
        <taxon>Ecdysozoa</taxon>
        <taxon>Nematoda</taxon>
        <taxon>Chromadorea</taxon>
        <taxon>Rhabditida</taxon>
        <taxon>Tylenchina</taxon>
        <taxon>Panagrolaimomorpha</taxon>
        <taxon>Strongyloidoidea</taxon>
        <taxon>Steinernematidae</taxon>
        <taxon>Steinernema</taxon>
    </lineage>
</organism>
<evidence type="ECO:0000256" key="10">
    <source>
        <dbReference type="PIRSR" id="PIRSR608597-1"/>
    </source>
</evidence>
<dbReference type="EMBL" id="JAUCMV010000004">
    <property type="protein sequence ID" value="KAK0401662.1"/>
    <property type="molecule type" value="Genomic_DNA"/>
</dbReference>
<dbReference type="SUPFAM" id="SSF53955">
    <property type="entry name" value="Lysozyme-like"/>
    <property type="match status" value="1"/>
</dbReference>
<dbReference type="EC" id="3.2.1.17" evidence="2"/>
<evidence type="ECO:0000313" key="13">
    <source>
        <dbReference type="EMBL" id="KAK0401662.1"/>
    </source>
</evidence>
<keyword evidence="14" id="KW-1185">Reference proteome</keyword>
<keyword evidence="4" id="KW-0081">Bacteriolytic enzyme</keyword>
<dbReference type="GO" id="GO:0031640">
    <property type="term" value="P:killing of cells of another organism"/>
    <property type="evidence" value="ECO:0007669"/>
    <property type="project" value="UniProtKB-KW"/>
</dbReference>
<dbReference type="CDD" id="cd16890">
    <property type="entry name" value="lyz_i"/>
    <property type="match status" value="1"/>
</dbReference>
<dbReference type="PROSITE" id="PS51909">
    <property type="entry name" value="LYSOZYME_I"/>
    <property type="match status" value="1"/>
</dbReference>
<feature type="disulfide bond" evidence="11">
    <location>
        <begin position="177"/>
        <end position="183"/>
    </location>
</feature>
<comment type="catalytic activity">
    <reaction evidence="1">
        <text>Hydrolysis of (1-&gt;4)-beta-linkages between N-acetylmuramic acid and N-acetyl-D-glucosamine residues in a peptidoglycan and between N-acetyl-D-glucosamine residues in chitodextrins.</text>
        <dbReference type="EC" id="3.2.1.17"/>
    </reaction>
</comment>
<dbReference type="PANTHER" id="PTHR11195">
    <property type="entry name" value="DESTABILASE-RELATED"/>
    <property type="match status" value="1"/>
</dbReference>
<evidence type="ECO:0000256" key="3">
    <source>
        <dbReference type="ARBA" id="ARBA00022529"/>
    </source>
</evidence>
<dbReference type="InterPro" id="IPR008597">
    <property type="entry name" value="Invert_lysozyme"/>
</dbReference>
<dbReference type="AlphaFoldDB" id="A0AA39H9C7"/>
<keyword evidence="12" id="KW-1133">Transmembrane helix</keyword>
<evidence type="ECO:0000256" key="9">
    <source>
        <dbReference type="ARBA" id="ARBA00031262"/>
    </source>
</evidence>
<accession>A0AA39H9C7</accession>
<dbReference type="FunFam" id="1.10.530.10:FF:000023">
    <property type="entry name" value="Invertebrate-type lysozyme"/>
    <property type="match status" value="1"/>
</dbReference>
<feature type="transmembrane region" description="Helical" evidence="12">
    <location>
        <begin position="81"/>
        <end position="103"/>
    </location>
</feature>
<feature type="transmembrane region" description="Helical" evidence="12">
    <location>
        <begin position="44"/>
        <end position="69"/>
    </location>
</feature>
<reference evidence="13" key="1">
    <citation type="submission" date="2023-06" db="EMBL/GenBank/DDBJ databases">
        <title>Genomic analysis of the entomopathogenic nematode Steinernema hermaphroditum.</title>
        <authorList>
            <person name="Schwarz E.M."/>
            <person name="Heppert J.K."/>
            <person name="Baniya A."/>
            <person name="Schwartz H.T."/>
            <person name="Tan C.-H."/>
            <person name="Antoshechkin I."/>
            <person name="Sternberg P.W."/>
            <person name="Goodrich-Blair H."/>
            <person name="Dillman A.R."/>
        </authorList>
    </citation>
    <scope>NUCLEOTIDE SEQUENCE</scope>
    <source>
        <strain evidence="13">PS9179</strain>
        <tissue evidence="13">Whole animal</tissue>
    </source>
</reference>
<feature type="disulfide bond" evidence="11">
    <location>
        <begin position="228"/>
        <end position="234"/>
    </location>
</feature>
<evidence type="ECO:0000256" key="6">
    <source>
        <dbReference type="ARBA" id="ARBA00023022"/>
    </source>
</evidence>
<feature type="active site" description="Nucleophile" evidence="10">
    <location>
        <position position="191"/>
    </location>
</feature>
<dbReference type="Proteomes" id="UP001175271">
    <property type="component" value="Unassembled WGS sequence"/>
</dbReference>
<evidence type="ECO:0000256" key="4">
    <source>
        <dbReference type="ARBA" id="ARBA00022638"/>
    </source>
</evidence>
<dbReference type="PANTHER" id="PTHR11195:SF13">
    <property type="entry name" value="INVERTEBRATE-TYPE LYSOZYME 2-RELATED"/>
    <property type="match status" value="1"/>
</dbReference>
<feature type="transmembrane region" description="Helical" evidence="12">
    <location>
        <begin position="123"/>
        <end position="145"/>
    </location>
</feature>
<evidence type="ECO:0000256" key="12">
    <source>
        <dbReference type="SAM" id="Phobius"/>
    </source>
</evidence>
<keyword evidence="3" id="KW-0929">Antimicrobial</keyword>
<proteinExistence type="predicted"/>
<keyword evidence="5" id="KW-0378">Hydrolase</keyword>
<sequence>MYGTLVAVVMVNNRASSGQAYSIIAFNALIASHLNNGGIPIVGGLAAGPIGGILGLVVSLLQTVLNLLVPLLKGLPVVGSVVGGAQGAAGSAAGSAGGAIGGLDLSGLLGGLEKTVTGVLSGIPIVGGIAAGPIGGILGLVISLLQTVLNLLVPVLKGLPVIGGVVGASKDCLQCICELESGCAPIGCNMDQGTLSCGYFQIKLPYYIDCGTPGQQPGESTEAAWKRCADDYSCAVQCVESYINRYAGNCPGKGYCERMSRLHNGGPNGCNTGGTDGYWRHIQSCCQCN</sequence>
<evidence type="ECO:0000256" key="7">
    <source>
        <dbReference type="ARBA" id="ARBA00023157"/>
    </source>
</evidence>
<evidence type="ECO:0000256" key="2">
    <source>
        <dbReference type="ARBA" id="ARBA00012732"/>
    </source>
</evidence>
<dbReference type="Gene3D" id="1.10.530.10">
    <property type="match status" value="1"/>
</dbReference>
<feature type="disulfide bond" evidence="11">
    <location>
        <begin position="210"/>
        <end position="238"/>
    </location>
</feature>
<feature type="disulfide bond" evidence="11">
    <location>
        <begin position="188"/>
        <end position="197"/>
    </location>
</feature>
<feature type="disulfide bond" evidence="11">
    <location>
        <begin position="172"/>
        <end position="256"/>
    </location>
</feature>
<feature type="disulfide bond" evidence="11">
    <location>
        <begin position="175"/>
        <end position="288"/>
    </location>
</feature>
<evidence type="ECO:0000313" key="14">
    <source>
        <dbReference type="Proteomes" id="UP001175271"/>
    </source>
</evidence>
<evidence type="ECO:0000256" key="1">
    <source>
        <dbReference type="ARBA" id="ARBA00000632"/>
    </source>
</evidence>